<sequence>MIVKKTIWRILSCADGSVGKNWQVNRKKSRKGHDRLKLDGCVDSLLVWDYPGTFTFASILYTCMHVPRHDLVLLCAHRVSRTNLGPILLAISVIGLVPPHKQQPPPPKIEYSDPIHQYSDPIHWTGSTTQATTTKDRI</sequence>
<accession>A0A7S2RGS5</accession>
<gene>
    <name evidence="1" type="ORF">QSP1433_LOCUS3208</name>
</gene>
<evidence type="ECO:0000313" key="1">
    <source>
        <dbReference type="EMBL" id="CAD9670517.1"/>
    </source>
</evidence>
<name>A0A7S2RGS5_9STRA</name>
<organism evidence="1">
    <name type="scientific">Mucochytrium quahogii</name>
    <dbReference type="NCBI Taxonomy" id="96639"/>
    <lineage>
        <taxon>Eukaryota</taxon>
        <taxon>Sar</taxon>
        <taxon>Stramenopiles</taxon>
        <taxon>Bigyra</taxon>
        <taxon>Labyrinthulomycetes</taxon>
        <taxon>Thraustochytrida</taxon>
        <taxon>Thraustochytriidae</taxon>
        <taxon>Mucochytrium</taxon>
    </lineage>
</organism>
<dbReference type="EMBL" id="HBHK01005435">
    <property type="protein sequence ID" value="CAD9670517.1"/>
    <property type="molecule type" value="Transcribed_RNA"/>
</dbReference>
<reference evidence="1" key="1">
    <citation type="submission" date="2021-01" db="EMBL/GenBank/DDBJ databases">
        <authorList>
            <person name="Corre E."/>
            <person name="Pelletier E."/>
            <person name="Niang G."/>
            <person name="Scheremetjew M."/>
            <person name="Finn R."/>
            <person name="Kale V."/>
            <person name="Holt S."/>
            <person name="Cochrane G."/>
            <person name="Meng A."/>
            <person name="Brown T."/>
            <person name="Cohen L."/>
        </authorList>
    </citation>
    <scope>NUCLEOTIDE SEQUENCE</scope>
    <source>
        <strain evidence="1">NY070348D</strain>
    </source>
</reference>
<proteinExistence type="predicted"/>
<protein>
    <submittedName>
        <fullName evidence="1">Uncharacterized protein</fullName>
    </submittedName>
</protein>
<dbReference type="AlphaFoldDB" id="A0A7S2RGS5"/>